<feature type="transmembrane region" description="Helical" evidence="7">
    <location>
        <begin position="185"/>
        <end position="202"/>
    </location>
</feature>
<reference evidence="9" key="1">
    <citation type="submission" date="2020-10" db="EMBL/GenBank/DDBJ databases">
        <title>Connecting structure to function with the recovery of over 1000 high-quality activated sludge metagenome-assembled genomes encoding full-length rRNA genes using long-read sequencing.</title>
        <authorList>
            <person name="Singleton C.M."/>
            <person name="Petriglieri F."/>
            <person name="Kristensen J.M."/>
            <person name="Kirkegaard R.H."/>
            <person name="Michaelsen T.Y."/>
            <person name="Andersen M.H."/>
            <person name="Karst S.M."/>
            <person name="Dueholm M.S."/>
            <person name="Nielsen P.H."/>
            <person name="Albertsen M."/>
        </authorList>
    </citation>
    <scope>NUCLEOTIDE SEQUENCE</scope>
    <source>
        <strain evidence="9">Bjer_18-Q3-R1-45_BAT3C.347</strain>
    </source>
</reference>
<sequence length="371" mass="40178">MEHDRFLDLLFARSRRANVTMVLIALNALVFVVSAGMSGNLMQISSPVLLTLGANHAPLVMQGEVWRLLAAMFLHGGLLHIGFNMFALYQAGQIVERLFGARAFLLLYLAAGLAGNVASMWWNPQAVSVGASGAVFGVYGALLAYVRAQPGSMPISVFNQIRSSTLAFIGYSLFAGFALPGIDNGAHVGGLVAGLALGYGLAQPLDSARSLHLGSPRALIALLLVAVASGWMWHRVPLGQPGARLVRAPSDGGFGRAVEQMTGEEGKLVARTDGLLDNLRRRKIDAAQAADDLRREVVPRWQVQVDAMSQLHLPDGLMEQRRQQLVRYAELRRDAMIALADAIQKNDKSRMEAANAFQQEADRLIDEMRAD</sequence>
<dbReference type="PANTHER" id="PTHR43731:SF14">
    <property type="entry name" value="PRESENILIN-ASSOCIATED RHOMBOID-LIKE PROTEIN, MITOCHONDRIAL"/>
    <property type="match status" value="1"/>
</dbReference>
<dbReference type="AlphaFoldDB" id="A0A9D7DVH3"/>
<accession>A0A9D7DVH3</accession>
<dbReference type="Pfam" id="PF01694">
    <property type="entry name" value="Rhomboid"/>
    <property type="match status" value="1"/>
</dbReference>
<evidence type="ECO:0000313" key="9">
    <source>
        <dbReference type="EMBL" id="MBK6971578.1"/>
    </source>
</evidence>
<feature type="transmembrane region" description="Helical" evidence="7">
    <location>
        <begin position="214"/>
        <end position="233"/>
    </location>
</feature>
<evidence type="ECO:0000259" key="8">
    <source>
        <dbReference type="Pfam" id="PF01694"/>
    </source>
</evidence>
<evidence type="ECO:0000313" key="10">
    <source>
        <dbReference type="Proteomes" id="UP000807785"/>
    </source>
</evidence>
<proteinExistence type="inferred from homology"/>
<evidence type="ECO:0000256" key="4">
    <source>
        <dbReference type="ARBA" id="ARBA00022801"/>
    </source>
</evidence>
<feature type="transmembrane region" description="Helical" evidence="7">
    <location>
        <begin position="128"/>
        <end position="148"/>
    </location>
</feature>
<evidence type="ECO:0000256" key="1">
    <source>
        <dbReference type="ARBA" id="ARBA00004141"/>
    </source>
</evidence>
<feature type="domain" description="Peptidase S54 rhomboid" evidence="8">
    <location>
        <begin position="63"/>
        <end position="202"/>
    </location>
</feature>
<evidence type="ECO:0000256" key="2">
    <source>
        <dbReference type="ARBA" id="ARBA00009045"/>
    </source>
</evidence>
<protein>
    <submittedName>
        <fullName evidence="9">Rhomboid family intramembrane serine protease</fullName>
    </submittedName>
</protein>
<feature type="transmembrane region" description="Helical" evidence="7">
    <location>
        <begin position="160"/>
        <end position="179"/>
    </location>
</feature>
<evidence type="ECO:0000256" key="3">
    <source>
        <dbReference type="ARBA" id="ARBA00022692"/>
    </source>
</evidence>
<dbReference type="GO" id="GO:0016020">
    <property type="term" value="C:membrane"/>
    <property type="evidence" value="ECO:0007669"/>
    <property type="project" value="UniProtKB-SubCell"/>
</dbReference>
<comment type="caution">
    <text evidence="9">The sequence shown here is derived from an EMBL/GenBank/DDBJ whole genome shotgun (WGS) entry which is preliminary data.</text>
</comment>
<dbReference type="GO" id="GO:0004252">
    <property type="term" value="F:serine-type endopeptidase activity"/>
    <property type="evidence" value="ECO:0007669"/>
    <property type="project" value="InterPro"/>
</dbReference>
<evidence type="ECO:0000256" key="7">
    <source>
        <dbReference type="SAM" id="Phobius"/>
    </source>
</evidence>
<keyword evidence="3 7" id="KW-0812">Transmembrane</keyword>
<dbReference type="EMBL" id="JADJEV010000001">
    <property type="protein sequence ID" value="MBK6971578.1"/>
    <property type="molecule type" value="Genomic_DNA"/>
</dbReference>
<evidence type="ECO:0000256" key="6">
    <source>
        <dbReference type="ARBA" id="ARBA00023136"/>
    </source>
</evidence>
<name>A0A9D7DVH3_9PROT</name>
<evidence type="ECO:0000256" key="5">
    <source>
        <dbReference type="ARBA" id="ARBA00022989"/>
    </source>
</evidence>
<organism evidence="9 10">
    <name type="scientific">Candidatus Methylophosphatis roskildensis</name>
    <dbReference type="NCBI Taxonomy" id="2899263"/>
    <lineage>
        <taxon>Bacteria</taxon>
        <taxon>Pseudomonadati</taxon>
        <taxon>Pseudomonadota</taxon>
        <taxon>Betaproteobacteria</taxon>
        <taxon>Nitrosomonadales</taxon>
        <taxon>Sterolibacteriaceae</taxon>
        <taxon>Candidatus Methylophosphatis</taxon>
    </lineage>
</organism>
<feature type="transmembrane region" description="Helical" evidence="7">
    <location>
        <begin position="21"/>
        <end position="45"/>
    </location>
</feature>
<keyword evidence="5 7" id="KW-1133">Transmembrane helix</keyword>
<dbReference type="InterPro" id="IPR022764">
    <property type="entry name" value="Peptidase_S54_rhomboid_dom"/>
</dbReference>
<dbReference type="SUPFAM" id="SSF144091">
    <property type="entry name" value="Rhomboid-like"/>
    <property type="match status" value="1"/>
</dbReference>
<gene>
    <name evidence="9" type="ORF">IPH26_00940</name>
</gene>
<comment type="subcellular location">
    <subcellularLocation>
        <location evidence="1">Membrane</location>
        <topology evidence="1">Multi-pass membrane protein</topology>
    </subcellularLocation>
</comment>
<dbReference type="InterPro" id="IPR035952">
    <property type="entry name" value="Rhomboid-like_sf"/>
</dbReference>
<comment type="similarity">
    <text evidence="2">Belongs to the peptidase S54 family.</text>
</comment>
<dbReference type="GO" id="GO:0006508">
    <property type="term" value="P:proteolysis"/>
    <property type="evidence" value="ECO:0007669"/>
    <property type="project" value="UniProtKB-KW"/>
</dbReference>
<keyword evidence="6 7" id="KW-0472">Membrane</keyword>
<dbReference type="Gene3D" id="1.20.1540.10">
    <property type="entry name" value="Rhomboid-like"/>
    <property type="match status" value="1"/>
</dbReference>
<dbReference type="Proteomes" id="UP000807785">
    <property type="component" value="Unassembled WGS sequence"/>
</dbReference>
<feature type="transmembrane region" description="Helical" evidence="7">
    <location>
        <begin position="65"/>
        <end position="89"/>
    </location>
</feature>
<keyword evidence="9" id="KW-0645">Protease</keyword>
<dbReference type="InterPro" id="IPR050925">
    <property type="entry name" value="Rhomboid_protease_S54"/>
</dbReference>
<keyword evidence="4" id="KW-0378">Hydrolase</keyword>
<feature type="transmembrane region" description="Helical" evidence="7">
    <location>
        <begin position="101"/>
        <end position="122"/>
    </location>
</feature>
<dbReference type="PANTHER" id="PTHR43731">
    <property type="entry name" value="RHOMBOID PROTEASE"/>
    <property type="match status" value="1"/>
</dbReference>